<feature type="transmembrane region" description="Helical" evidence="2">
    <location>
        <begin position="114"/>
        <end position="134"/>
    </location>
</feature>
<feature type="transmembrane region" description="Helical" evidence="2">
    <location>
        <begin position="286"/>
        <end position="303"/>
    </location>
</feature>
<feature type="transmembrane region" description="Helical" evidence="2">
    <location>
        <begin position="206"/>
        <end position="229"/>
    </location>
</feature>
<dbReference type="GO" id="GO:0006508">
    <property type="term" value="P:proteolysis"/>
    <property type="evidence" value="ECO:0007669"/>
    <property type="project" value="UniProtKB-KW"/>
</dbReference>
<feature type="transmembrane region" description="Helical" evidence="2">
    <location>
        <begin position="175"/>
        <end position="194"/>
    </location>
</feature>
<evidence type="ECO:0000256" key="2">
    <source>
        <dbReference type="SAM" id="Phobius"/>
    </source>
</evidence>
<evidence type="ECO:0000256" key="1">
    <source>
        <dbReference type="SAM" id="MobiDB-lite"/>
    </source>
</evidence>
<dbReference type="InterPro" id="IPR026898">
    <property type="entry name" value="PrsW"/>
</dbReference>
<dbReference type="PANTHER" id="PTHR36844">
    <property type="entry name" value="PROTEASE PRSW"/>
    <property type="match status" value="1"/>
</dbReference>
<dbReference type="GO" id="GO:0008233">
    <property type="term" value="F:peptidase activity"/>
    <property type="evidence" value="ECO:0007669"/>
    <property type="project" value="UniProtKB-KW"/>
</dbReference>
<keyword evidence="2" id="KW-0472">Membrane</keyword>
<proteinExistence type="predicted"/>
<comment type="caution">
    <text evidence="3">The sequence shown here is derived from an EMBL/GenBank/DDBJ whole genome shotgun (WGS) entry which is preliminary data.</text>
</comment>
<feature type="transmembrane region" description="Helical" evidence="2">
    <location>
        <begin position="146"/>
        <end position="166"/>
    </location>
</feature>
<feature type="compositionally biased region" description="Low complexity" evidence="1">
    <location>
        <begin position="61"/>
        <end position="74"/>
    </location>
</feature>
<keyword evidence="4" id="KW-1185">Reference proteome</keyword>
<sequence length="412" mass="43666">MTCPACRSDLAASARSCPTCGSLIAFAPDQPQARLGAPLPPWEQAAMEARRPSLTHQQQTARPVAPRRAPSPALAGPPAPAGRATRGVRPPRAALPEVSLSALTPLRLLWSHLLTVRGLSAWFLVFATAPFVLLQVTADDPDFSHAAWGFAIYFAMMWGLAIHLLVRPEPVSRWLVVKVVGTVAVLGTALAVALERALSPDLDHVLWAIFGVGVPEEVAKALPVVLFMLLAKPSWTTRMYLFMGAVSGLTFGVIEAVGYSSLYQLVGGGSGTATTLIIWRLLADGLFHGCCAAVSAYFIGLAWWRPDQRWQLVGVGVAIAAVLHGVYDRWSGGWVGTATAVLIVLLFVGYVRAGDAIVQDLAVGPVAELPHGELPPAELPPAELPLAELPLADLPAAELPAREGSPGAHRSF</sequence>
<keyword evidence="3" id="KW-0378">Hydrolase</keyword>
<keyword evidence="2" id="KW-0812">Transmembrane</keyword>
<dbReference type="Proteomes" id="UP001596189">
    <property type="component" value="Unassembled WGS sequence"/>
</dbReference>
<keyword evidence="2" id="KW-1133">Transmembrane helix</keyword>
<dbReference type="PANTHER" id="PTHR36844:SF1">
    <property type="entry name" value="PROTEASE PRSW"/>
    <property type="match status" value="1"/>
</dbReference>
<dbReference type="EC" id="3.4.-.-" evidence="3"/>
<dbReference type="Pfam" id="PF13367">
    <property type="entry name" value="PrsW-protease"/>
    <property type="match status" value="1"/>
</dbReference>
<evidence type="ECO:0000313" key="3">
    <source>
        <dbReference type="EMBL" id="MFC6008780.1"/>
    </source>
</evidence>
<gene>
    <name evidence="3" type="ORF">ACFQDO_16730</name>
</gene>
<reference evidence="4" key="1">
    <citation type="journal article" date="2019" name="Int. J. Syst. Evol. Microbiol.">
        <title>The Global Catalogue of Microorganisms (GCM) 10K type strain sequencing project: providing services to taxonomists for standard genome sequencing and annotation.</title>
        <authorList>
            <consortium name="The Broad Institute Genomics Platform"/>
            <consortium name="The Broad Institute Genome Sequencing Center for Infectious Disease"/>
            <person name="Wu L."/>
            <person name="Ma J."/>
        </authorList>
    </citation>
    <scope>NUCLEOTIDE SEQUENCE [LARGE SCALE GENOMIC DNA]</scope>
    <source>
        <strain evidence="4">KACC 14249</strain>
    </source>
</reference>
<feature type="region of interest" description="Disordered" evidence="1">
    <location>
        <begin position="48"/>
        <end position="89"/>
    </location>
</feature>
<organism evidence="3 4">
    <name type="scientific">Angustibacter luteus</name>
    <dbReference type="NCBI Taxonomy" id="658456"/>
    <lineage>
        <taxon>Bacteria</taxon>
        <taxon>Bacillati</taxon>
        <taxon>Actinomycetota</taxon>
        <taxon>Actinomycetes</taxon>
        <taxon>Kineosporiales</taxon>
        <taxon>Kineosporiaceae</taxon>
    </lineage>
</organism>
<name>A0ABW1JI09_9ACTN</name>
<feature type="transmembrane region" description="Helical" evidence="2">
    <location>
        <begin position="241"/>
        <end position="266"/>
    </location>
</feature>
<feature type="transmembrane region" description="Helical" evidence="2">
    <location>
        <begin position="310"/>
        <end position="327"/>
    </location>
</feature>
<dbReference type="RefSeq" id="WP_345714723.1">
    <property type="nucleotide sequence ID" value="NZ_BAABFP010000002.1"/>
</dbReference>
<evidence type="ECO:0000313" key="4">
    <source>
        <dbReference type="Proteomes" id="UP001596189"/>
    </source>
</evidence>
<accession>A0ABW1JI09</accession>
<keyword evidence="3" id="KW-0645">Protease</keyword>
<feature type="transmembrane region" description="Helical" evidence="2">
    <location>
        <begin position="333"/>
        <end position="351"/>
    </location>
</feature>
<dbReference type="EMBL" id="JBHSRD010000006">
    <property type="protein sequence ID" value="MFC6008780.1"/>
    <property type="molecule type" value="Genomic_DNA"/>
</dbReference>
<protein>
    <submittedName>
        <fullName evidence="3">PrsW family glutamic-type intramembrane protease</fullName>
        <ecNumber evidence="3">3.4.-.-</ecNumber>
    </submittedName>
</protein>